<feature type="domain" description="HTH tetR-type" evidence="5">
    <location>
        <begin position="15"/>
        <end position="75"/>
    </location>
</feature>
<dbReference type="InterPro" id="IPR036271">
    <property type="entry name" value="Tet_transcr_reg_TetR-rel_C_sf"/>
</dbReference>
<dbReference type="Gene3D" id="1.10.357.10">
    <property type="entry name" value="Tetracycline Repressor, domain 2"/>
    <property type="match status" value="1"/>
</dbReference>
<gene>
    <name evidence="6" type="ORF">D3791_15720</name>
</gene>
<dbReference type="GO" id="GO:0003700">
    <property type="term" value="F:DNA-binding transcription factor activity"/>
    <property type="evidence" value="ECO:0007669"/>
    <property type="project" value="TreeGrafter"/>
</dbReference>
<dbReference type="SUPFAM" id="SSF46689">
    <property type="entry name" value="Homeodomain-like"/>
    <property type="match status" value="1"/>
</dbReference>
<dbReference type="Pfam" id="PF00440">
    <property type="entry name" value="TetR_N"/>
    <property type="match status" value="1"/>
</dbReference>
<organism evidence="6 7">
    <name type="scientific">Glutamicibacter mishrai</name>
    <dbReference type="NCBI Taxonomy" id="1775880"/>
    <lineage>
        <taxon>Bacteria</taxon>
        <taxon>Bacillati</taxon>
        <taxon>Actinomycetota</taxon>
        <taxon>Actinomycetes</taxon>
        <taxon>Micrococcales</taxon>
        <taxon>Micrococcaceae</taxon>
        <taxon>Glutamicibacter</taxon>
    </lineage>
</organism>
<dbReference type="Gene3D" id="1.10.10.60">
    <property type="entry name" value="Homeodomain-like"/>
    <property type="match status" value="1"/>
</dbReference>
<dbReference type="PANTHER" id="PTHR30055">
    <property type="entry name" value="HTH-TYPE TRANSCRIPTIONAL REGULATOR RUTR"/>
    <property type="match status" value="1"/>
</dbReference>
<dbReference type="InterPro" id="IPR050109">
    <property type="entry name" value="HTH-type_TetR-like_transc_reg"/>
</dbReference>
<keyword evidence="1" id="KW-0805">Transcription regulation</keyword>
<dbReference type="PROSITE" id="PS50977">
    <property type="entry name" value="HTH_TETR_2"/>
    <property type="match status" value="1"/>
</dbReference>
<accession>A0A6H0SR25</accession>
<reference evidence="6 7" key="1">
    <citation type="submission" date="2018-09" db="EMBL/GenBank/DDBJ databases">
        <title>Glutamicibacter mishrai S5-52T (LMG 29155T = KCTC 39846T).</title>
        <authorList>
            <person name="Das S.K."/>
        </authorList>
    </citation>
    <scope>NUCLEOTIDE SEQUENCE [LARGE SCALE GENOMIC DNA]</scope>
    <source>
        <strain evidence="6 7">S5-52</strain>
    </source>
</reference>
<dbReference type="Pfam" id="PF02909">
    <property type="entry name" value="TetR_C_1"/>
    <property type="match status" value="1"/>
</dbReference>
<evidence type="ECO:0000259" key="5">
    <source>
        <dbReference type="PROSITE" id="PS50977"/>
    </source>
</evidence>
<proteinExistence type="predicted"/>
<evidence type="ECO:0000313" key="6">
    <source>
        <dbReference type="EMBL" id="QIV88427.1"/>
    </source>
</evidence>
<keyword evidence="7" id="KW-1185">Reference proteome</keyword>
<name>A0A6H0SR25_9MICC</name>
<dbReference type="SUPFAM" id="SSF48498">
    <property type="entry name" value="Tetracyclin repressor-like, C-terminal domain"/>
    <property type="match status" value="1"/>
</dbReference>
<dbReference type="GO" id="GO:0000976">
    <property type="term" value="F:transcription cis-regulatory region binding"/>
    <property type="evidence" value="ECO:0007669"/>
    <property type="project" value="TreeGrafter"/>
</dbReference>
<protein>
    <submittedName>
        <fullName evidence="6">TetR/AcrR family transcriptional regulator</fullName>
    </submittedName>
</protein>
<dbReference type="InterPro" id="IPR004111">
    <property type="entry name" value="Repressor_TetR_C"/>
</dbReference>
<dbReference type="EMBL" id="CP032549">
    <property type="protein sequence ID" value="QIV88427.1"/>
    <property type="molecule type" value="Genomic_DNA"/>
</dbReference>
<evidence type="ECO:0000313" key="7">
    <source>
        <dbReference type="Proteomes" id="UP000502331"/>
    </source>
</evidence>
<evidence type="ECO:0000256" key="1">
    <source>
        <dbReference type="ARBA" id="ARBA00023015"/>
    </source>
</evidence>
<feature type="DNA-binding region" description="H-T-H motif" evidence="4">
    <location>
        <begin position="38"/>
        <end position="57"/>
    </location>
</feature>
<dbReference type="InterPro" id="IPR001647">
    <property type="entry name" value="HTH_TetR"/>
</dbReference>
<dbReference type="Proteomes" id="UP000502331">
    <property type="component" value="Chromosome"/>
</dbReference>
<dbReference type="RefSeq" id="WP_172512769.1">
    <property type="nucleotide sequence ID" value="NZ_CP032549.1"/>
</dbReference>
<evidence type="ECO:0000256" key="4">
    <source>
        <dbReference type="PROSITE-ProRule" id="PRU00335"/>
    </source>
</evidence>
<evidence type="ECO:0000256" key="2">
    <source>
        <dbReference type="ARBA" id="ARBA00023125"/>
    </source>
</evidence>
<keyword evidence="2 4" id="KW-0238">DNA-binding</keyword>
<sequence length="218" mass="23860">MAKNPTQRTTGPKPQYSREKIVDVAVGLADADGIEAVSVRSVASKLGTGPASLYRYVKSYDQLTELMVDRISAEYDYEACSGSAIEQLLEIARQGRRIMSRHPWVPLIVMRNQVVTPNSLVYLERGLLALADTDLSAARKLHTLAMLNSITAAFALNDQSQRGQQDASALLNAMQMGSYPHLLLALSEINEPLDLDSAFEQAIVTYLRGVGVGKYPYA</sequence>
<dbReference type="InterPro" id="IPR009057">
    <property type="entry name" value="Homeodomain-like_sf"/>
</dbReference>
<keyword evidence="3" id="KW-0804">Transcription</keyword>
<dbReference type="PANTHER" id="PTHR30055:SF151">
    <property type="entry name" value="TRANSCRIPTIONAL REGULATORY PROTEIN"/>
    <property type="match status" value="1"/>
</dbReference>
<evidence type="ECO:0000256" key="3">
    <source>
        <dbReference type="ARBA" id="ARBA00023163"/>
    </source>
</evidence>
<dbReference type="GO" id="GO:0045892">
    <property type="term" value="P:negative regulation of DNA-templated transcription"/>
    <property type="evidence" value="ECO:0007669"/>
    <property type="project" value="InterPro"/>
</dbReference>
<dbReference type="AlphaFoldDB" id="A0A6H0SR25"/>